<dbReference type="Pfam" id="PF03840">
    <property type="entry name" value="SecG"/>
    <property type="match status" value="1"/>
</dbReference>
<comment type="function">
    <text evidence="11 12">Involved in protein export. Participates in an early event of protein translocation.</text>
</comment>
<feature type="compositionally biased region" description="Gly residues" evidence="13">
    <location>
        <begin position="128"/>
        <end position="141"/>
    </location>
</feature>
<evidence type="ECO:0000256" key="10">
    <source>
        <dbReference type="ARBA" id="ARBA00023136"/>
    </source>
</evidence>
<keyword evidence="9 12" id="KW-0811">Translocation</keyword>
<evidence type="ECO:0000256" key="11">
    <source>
        <dbReference type="ARBA" id="ARBA00025182"/>
    </source>
</evidence>
<evidence type="ECO:0000256" key="5">
    <source>
        <dbReference type="ARBA" id="ARBA00022475"/>
    </source>
</evidence>
<dbReference type="InterPro" id="IPR004692">
    <property type="entry name" value="SecG"/>
</dbReference>
<dbReference type="PANTHER" id="PTHR34182">
    <property type="entry name" value="PROTEIN-EXPORT MEMBRANE PROTEIN SECG"/>
    <property type="match status" value="1"/>
</dbReference>
<protein>
    <recommendedName>
        <fullName evidence="3 12">Protein-export membrane protein SecG</fullName>
    </recommendedName>
</protein>
<feature type="compositionally biased region" description="Low complexity" evidence="13">
    <location>
        <begin position="95"/>
        <end position="127"/>
    </location>
</feature>
<dbReference type="GO" id="GO:0009306">
    <property type="term" value="P:protein secretion"/>
    <property type="evidence" value="ECO:0007669"/>
    <property type="project" value="UniProtKB-UniRule"/>
</dbReference>
<keyword evidence="5 12" id="KW-1003">Cell membrane</keyword>
<dbReference type="GO" id="GO:0015450">
    <property type="term" value="F:protein-transporting ATPase activity"/>
    <property type="evidence" value="ECO:0007669"/>
    <property type="project" value="UniProtKB-UniRule"/>
</dbReference>
<organism evidence="14 15">
    <name type="scientific">Oceaniradius stylonematis</name>
    <dbReference type="NCBI Taxonomy" id="2184161"/>
    <lineage>
        <taxon>Bacteria</taxon>
        <taxon>Pseudomonadati</taxon>
        <taxon>Pseudomonadota</taxon>
        <taxon>Alphaproteobacteria</taxon>
        <taxon>Hyphomicrobiales</taxon>
        <taxon>Ahrensiaceae</taxon>
        <taxon>Oceaniradius</taxon>
    </lineage>
</organism>
<feature type="transmembrane region" description="Helical" evidence="12">
    <location>
        <begin position="51"/>
        <end position="69"/>
    </location>
</feature>
<evidence type="ECO:0000256" key="13">
    <source>
        <dbReference type="SAM" id="MobiDB-lite"/>
    </source>
</evidence>
<dbReference type="Proteomes" id="UP000246132">
    <property type="component" value="Unassembled WGS sequence"/>
</dbReference>
<keyword evidence="6 12" id="KW-0812">Transmembrane</keyword>
<dbReference type="AlphaFoldDB" id="A0A3A8AE75"/>
<evidence type="ECO:0000256" key="8">
    <source>
        <dbReference type="ARBA" id="ARBA00022989"/>
    </source>
</evidence>
<dbReference type="PANTHER" id="PTHR34182:SF1">
    <property type="entry name" value="PROTEIN-EXPORT MEMBRANE PROTEIN SECG"/>
    <property type="match status" value="1"/>
</dbReference>
<dbReference type="PRINTS" id="PR01651">
    <property type="entry name" value="SECGEXPORT"/>
</dbReference>
<evidence type="ECO:0000313" key="15">
    <source>
        <dbReference type="Proteomes" id="UP000246132"/>
    </source>
</evidence>
<dbReference type="EMBL" id="QFWV02000002">
    <property type="protein sequence ID" value="RKF08216.1"/>
    <property type="molecule type" value="Genomic_DNA"/>
</dbReference>
<keyword evidence="15" id="KW-1185">Reference proteome</keyword>
<comment type="similarity">
    <text evidence="2 12">Belongs to the SecG family.</text>
</comment>
<keyword evidence="7 12" id="KW-0653">Protein transport</keyword>
<comment type="subcellular location">
    <subcellularLocation>
        <location evidence="1 12">Cell membrane</location>
        <topology evidence="1 12">Multi-pass membrane protein</topology>
    </subcellularLocation>
</comment>
<dbReference type="RefSeq" id="WP_109767097.1">
    <property type="nucleotide sequence ID" value="NZ_JASHJQ010000005.1"/>
</dbReference>
<evidence type="ECO:0000256" key="9">
    <source>
        <dbReference type="ARBA" id="ARBA00023010"/>
    </source>
</evidence>
<evidence type="ECO:0000256" key="3">
    <source>
        <dbReference type="ARBA" id="ARBA00017876"/>
    </source>
</evidence>
<dbReference type="GO" id="GO:0065002">
    <property type="term" value="P:intracellular protein transmembrane transport"/>
    <property type="evidence" value="ECO:0007669"/>
    <property type="project" value="TreeGrafter"/>
</dbReference>
<evidence type="ECO:0000256" key="2">
    <source>
        <dbReference type="ARBA" id="ARBA00008445"/>
    </source>
</evidence>
<keyword evidence="4 12" id="KW-0813">Transport</keyword>
<dbReference type="GO" id="GO:0005886">
    <property type="term" value="C:plasma membrane"/>
    <property type="evidence" value="ECO:0007669"/>
    <property type="project" value="UniProtKB-SubCell"/>
</dbReference>
<keyword evidence="8 12" id="KW-1133">Transmembrane helix</keyword>
<comment type="caution">
    <text evidence="14">The sequence shown here is derived from an EMBL/GenBank/DDBJ whole genome shotgun (WGS) entry which is preliminary data.</text>
</comment>
<sequence>MQTILIVIHLMIVIALVGVVLLQRSEGGGLGIGGGNNAMSARGQANPLTRLTVILGAAFFVTSVSLGLLGRYGTDPTDVLDRIPAIGESIDAETGEPVPGEGGVLDLLGGESPSSDVPSGSEVPAGGVPSGGGASGGVPNN</sequence>
<feature type="region of interest" description="Disordered" evidence="13">
    <location>
        <begin position="88"/>
        <end position="141"/>
    </location>
</feature>
<dbReference type="GO" id="GO:0043952">
    <property type="term" value="P:protein transport by the Sec complex"/>
    <property type="evidence" value="ECO:0007669"/>
    <property type="project" value="TreeGrafter"/>
</dbReference>
<proteinExistence type="inferred from homology"/>
<keyword evidence="10 12" id="KW-0472">Membrane</keyword>
<dbReference type="NCBIfam" id="TIGR00810">
    <property type="entry name" value="secG"/>
    <property type="match status" value="1"/>
</dbReference>
<comment type="caution">
    <text evidence="12">Lacks conserved residue(s) required for the propagation of feature annotation.</text>
</comment>
<name>A0A3A8AE75_9HYPH</name>
<evidence type="ECO:0000256" key="6">
    <source>
        <dbReference type="ARBA" id="ARBA00022692"/>
    </source>
</evidence>
<gene>
    <name evidence="14" type="primary">secG</name>
    <name evidence="14" type="ORF">DEM25_002655</name>
</gene>
<evidence type="ECO:0000256" key="7">
    <source>
        <dbReference type="ARBA" id="ARBA00022927"/>
    </source>
</evidence>
<evidence type="ECO:0000256" key="12">
    <source>
        <dbReference type="RuleBase" id="RU365087"/>
    </source>
</evidence>
<accession>A0A3A8AE75</accession>
<evidence type="ECO:0000313" key="14">
    <source>
        <dbReference type="EMBL" id="RKF08216.1"/>
    </source>
</evidence>
<reference evidence="14 15" key="1">
    <citation type="journal article" date="2018" name="Int. J. Syst. Bacteriol.">
        <title>Oceaniradius stylonemae gen. nov., sp. nov., isolated from a red alga, Stylonema cornu-cervi.</title>
        <authorList>
            <person name="Jeong S."/>
        </authorList>
    </citation>
    <scope>NUCLEOTIDE SEQUENCE [LARGE SCALE GENOMIC DNA]</scope>
    <source>
        <strain evidence="14 15">StC1</strain>
    </source>
</reference>
<dbReference type="OrthoDB" id="7366942at2"/>
<evidence type="ECO:0000256" key="4">
    <source>
        <dbReference type="ARBA" id="ARBA00022448"/>
    </source>
</evidence>
<evidence type="ECO:0000256" key="1">
    <source>
        <dbReference type="ARBA" id="ARBA00004651"/>
    </source>
</evidence>